<feature type="transmembrane region" description="Helical" evidence="2">
    <location>
        <begin position="88"/>
        <end position="108"/>
    </location>
</feature>
<dbReference type="Pfam" id="PF24519">
    <property type="entry name" value="Ig-like_Pom152_1"/>
    <property type="match status" value="1"/>
</dbReference>
<evidence type="ECO:0000259" key="7">
    <source>
        <dbReference type="Pfam" id="PF24527"/>
    </source>
</evidence>
<feature type="domain" description="Nucleoporin POM152 immunoglobulin-like" evidence="3">
    <location>
        <begin position="569"/>
        <end position="666"/>
    </location>
</feature>
<evidence type="ECO:0000259" key="4">
    <source>
        <dbReference type="Pfam" id="PF24097"/>
    </source>
</evidence>
<sequence length="1271" mass="140732">MSRTPARERRQEDRPSSGPLIPEQYMYASRQKLYFLSFGLLCQAIKIMAFRTASLSEGTGFTNFQKWMAFDIAYCLVLASLRLPGLTYGKAIVFLLILAFAITDYILFREVANPVSEAITFSGFSGIPEASTQGVSFFGFLFSILPFSRSAGRHKDFHLLGEHSIRMSPINTAQLNPDGLGQCIPGSSQSAFIPLLLKGGKVAGVRYSFTSLEVGENSREIQFVELGKKDFKASERLRNSQIRQSSLARGGDFQEEFSKYSRAGSWEHETVVFIRISKPGTLRLERVLDDGKIDFRILYPSEMTIAQCPRMEFTHEPSYQLENIRCLGHNPDVQFVVELFGLGPLIFKWSRTVDGVKDDFRVEVIDHDNVNHSGGESRQRPIGSNQFSSTSGAQAIRSDHPQKFRVPLKISLDRPGEHIYTLEEVTDGIGNTVHIERDRFSPHDTASITKSTRLFTVLRRPTAAFKDCGVSSMLIGSGTTLVVSTNASYAFDSPLDVLVRYKPAETAVYVPTRRSRASPWEKSFMPRGNSRELNVEAIAPGEYTIIGVQGKKCKGDVVSPKTCKVVEKATPTVKVQWRRMEDCTGETGITASLTFNGTAPFQIHYRIQADNEPAHELTKSFTSTSGELAIQPRHGGRYTFSIFRLGDADYRNLDLRGLTFEQTIPQSATVEFVSSPSMVGNNLHRRVITTCNTTTVPVVVQFKGFAPWDLAIRLRFNGQSKLVHFHEIQESLKTLDVPIPPSLQSEGGSFDADIVSLQDFRKCNKDISVPGISVSVHTDKPTASFIGPDRFINILEGVSAKLPLQLTGHGPWRIRYRRAEARQLVLTTTVTDAAKYIHASENGLYELVDVSDSRCIGVVTGNQSTFKVDWIPKPVATLSAQTSSSYDAYNRSHILQPLCQAAEAYAYINLIGRAPFQVVLNIVVKTVSDGGSLSYHPTFNVAQSPLQVQLQTSQASRVFYFVEQIGDVNYPLTKQGGSVIPADAQLVMEHQVFVRPSSRFQTVDRLAYHLMDAFVPLDASSTGGVLILEGVPPFNVQISIKSLTTREIETMMVTILSHLWKISLPSYGFKAVGSHLVTIESVSDASGFTQTGFDPSFRSIYVDVSAIASITPHDHREHICVGDISQFHLDGTSPWTIGYRINGKSFAKETKASPFAISQTTPGEFVITSITHEGVNRPIVPNMRYMVHSLPSASVARGERVYQDITEGDQAEIIFTFRGEPPFTFTYQRSELGSKDGRPGKLLETKTISNIGSNIHTITASMEGGHGLSYS</sequence>
<dbReference type="InterPro" id="IPR056540">
    <property type="entry name" value="TMD_POM152"/>
</dbReference>
<name>A0A5C3M835_9AGAR</name>
<evidence type="ECO:0000259" key="3">
    <source>
        <dbReference type="Pfam" id="PF23664"/>
    </source>
</evidence>
<feature type="transmembrane region" description="Helical" evidence="2">
    <location>
        <begin position="64"/>
        <end position="81"/>
    </location>
</feature>
<keyword evidence="2" id="KW-1133">Transmembrane helix</keyword>
<dbReference type="InterPro" id="IPR037701">
    <property type="entry name" value="Pom152"/>
</dbReference>
<dbReference type="EMBL" id="ML213596">
    <property type="protein sequence ID" value="TFK40586.1"/>
    <property type="molecule type" value="Genomic_DNA"/>
</dbReference>
<feature type="domain" description="Nucleoporin POM152 N-terminal transmembrane" evidence="4">
    <location>
        <begin position="28"/>
        <end position="110"/>
    </location>
</feature>
<evidence type="ECO:0000259" key="6">
    <source>
        <dbReference type="Pfam" id="PF24519"/>
    </source>
</evidence>
<keyword evidence="9" id="KW-1185">Reference proteome</keyword>
<feature type="domain" description="Nucleoporin POM152 Ig-like" evidence="5">
    <location>
        <begin position="780"/>
        <end position="864"/>
    </location>
</feature>
<evidence type="ECO:0000313" key="8">
    <source>
        <dbReference type="EMBL" id="TFK40586.1"/>
    </source>
</evidence>
<dbReference type="STRING" id="68775.A0A5C3M835"/>
<evidence type="ECO:0000256" key="2">
    <source>
        <dbReference type="SAM" id="Phobius"/>
    </source>
</evidence>
<evidence type="ECO:0008006" key="10">
    <source>
        <dbReference type="Google" id="ProtNLM"/>
    </source>
</evidence>
<dbReference type="Pfam" id="PF24312">
    <property type="entry name" value="Ig-like_POM152"/>
    <property type="match status" value="2"/>
</dbReference>
<gene>
    <name evidence="8" type="ORF">BDQ12DRAFT_459576</name>
</gene>
<reference evidence="8 9" key="1">
    <citation type="journal article" date="2019" name="Nat. Ecol. Evol.">
        <title>Megaphylogeny resolves global patterns of mushroom evolution.</title>
        <authorList>
            <person name="Varga T."/>
            <person name="Krizsan K."/>
            <person name="Foldi C."/>
            <person name="Dima B."/>
            <person name="Sanchez-Garcia M."/>
            <person name="Sanchez-Ramirez S."/>
            <person name="Szollosi G.J."/>
            <person name="Szarkandi J.G."/>
            <person name="Papp V."/>
            <person name="Albert L."/>
            <person name="Andreopoulos W."/>
            <person name="Angelini C."/>
            <person name="Antonin V."/>
            <person name="Barry K.W."/>
            <person name="Bougher N.L."/>
            <person name="Buchanan P."/>
            <person name="Buyck B."/>
            <person name="Bense V."/>
            <person name="Catcheside P."/>
            <person name="Chovatia M."/>
            <person name="Cooper J."/>
            <person name="Damon W."/>
            <person name="Desjardin D."/>
            <person name="Finy P."/>
            <person name="Geml J."/>
            <person name="Haridas S."/>
            <person name="Hughes K."/>
            <person name="Justo A."/>
            <person name="Karasinski D."/>
            <person name="Kautmanova I."/>
            <person name="Kiss B."/>
            <person name="Kocsube S."/>
            <person name="Kotiranta H."/>
            <person name="LaButti K.M."/>
            <person name="Lechner B.E."/>
            <person name="Liimatainen K."/>
            <person name="Lipzen A."/>
            <person name="Lukacs Z."/>
            <person name="Mihaltcheva S."/>
            <person name="Morgado L.N."/>
            <person name="Niskanen T."/>
            <person name="Noordeloos M.E."/>
            <person name="Ohm R.A."/>
            <person name="Ortiz-Santana B."/>
            <person name="Ovrebo C."/>
            <person name="Racz N."/>
            <person name="Riley R."/>
            <person name="Savchenko A."/>
            <person name="Shiryaev A."/>
            <person name="Soop K."/>
            <person name="Spirin V."/>
            <person name="Szebenyi C."/>
            <person name="Tomsovsky M."/>
            <person name="Tulloss R.E."/>
            <person name="Uehling J."/>
            <person name="Grigoriev I.V."/>
            <person name="Vagvolgyi C."/>
            <person name="Papp T."/>
            <person name="Martin F.M."/>
            <person name="Miettinen O."/>
            <person name="Hibbett D.S."/>
            <person name="Nagy L.G."/>
        </authorList>
    </citation>
    <scope>NUCLEOTIDE SEQUENCE [LARGE SCALE GENOMIC DNA]</scope>
    <source>
        <strain evidence="8 9">CBS 166.37</strain>
    </source>
</reference>
<dbReference type="PANTHER" id="PTHR28206">
    <property type="entry name" value="NUCLEOPORIN POM152"/>
    <property type="match status" value="1"/>
</dbReference>
<dbReference type="GO" id="GO:0006999">
    <property type="term" value="P:nuclear pore organization"/>
    <property type="evidence" value="ECO:0007669"/>
    <property type="project" value="TreeGrafter"/>
</dbReference>
<feature type="compositionally biased region" description="Basic and acidic residues" evidence="1">
    <location>
        <begin position="369"/>
        <end position="379"/>
    </location>
</feature>
<dbReference type="InterPro" id="IPR056542">
    <property type="entry name" value="Ig-like_POM152_1st"/>
</dbReference>
<dbReference type="InterPro" id="IPR056541">
    <property type="entry name" value="Ig-like_POM152"/>
</dbReference>
<feature type="region of interest" description="Disordered" evidence="1">
    <location>
        <begin position="369"/>
        <end position="398"/>
    </location>
</feature>
<evidence type="ECO:0000313" key="9">
    <source>
        <dbReference type="Proteomes" id="UP000308652"/>
    </source>
</evidence>
<dbReference type="InterPro" id="IPR056544">
    <property type="entry name" value="Ig_POM152"/>
</dbReference>
<accession>A0A5C3M835</accession>
<dbReference type="GO" id="GO:0006606">
    <property type="term" value="P:protein import into nucleus"/>
    <property type="evidence" value="ECO:0007669"/>
    <property type="project" value="TreeGrafter"/>
</dbReference>
<feature type="compositionally biased region" description="Polar residues" evidence="1">
    <location>
        <begin position="380"/>
        <end position="393"/>
    </location>
</feature>
<feature type="domain" description="Nucleoporin POM152 ninth Ig-like" evidence="7">
    <location>
        <begin position="1108"/>
        <end position="1173"/>
    </location>
</feature>
<dbReference type="Pfam" id="PF23664">
    <property type="entry name" value="Ig_Pom152"/>
    <property type="match status" value="1"/>
</dbReference>
<evidence type="ECO:0000259" key="5">
    <source>
        <dbReference type="Pfam" id="PF24312"/>
    </source>
</evidence>
<keyword evidence="2" id="KW-0472">Membrane</keyword>
<proteinExistence type="predicted"/>
<evidence type="ECO:0000256" key="1">
    <source>
        <dbReference type="SAM" id="MobiDB-lite"/>
    </source>
</evidence>
<dbReference type="InterPro" id="IPR056543">
    <property type="entry name" value="Ig-like_POM152_9th"/>
</dbReference>
<dbReference type="Pfam" id="PF24097">
    <property type="entry name" value="TMD_POM152"/>
    <property type="match status" value="1"/>
</dbReference>
<keyword evidence="2" id="KW-0812">Transmembrane</keyword>
<dbReference type="GO" id="GO:0017056">
    <property type="term" value="F:structural constituent of nuclear pore"/>
    <property type="evidence" value="ECO:0007669"/>
    <property type="project" value="InterPro"/>
</dbReference>
<dbReference type="GO" id="GO:0070762">
    <property type="term" value="C:nuclear pore transmembrane ring"/>
    <property type="evidence" value="ECO:0007669"/>
    <property type="project" value="TreeGrafter"/>
</dbReference>
<dbReference type="Pfam" id="PF24527">
    <property type="entry name" value="Ig-like_Pom152_9"/>
    <property type="match status" value="1"/>
</dbReference>
<feature type="domain" description="Nucleoporin POM152 Ig-like" evidence="5">
    <location>
        <begin position="460"/>
        <end position="563"/>
    </location>
</feature>
<dbReference type="PANTHER" id="PTHR28206:SF1">
    <property type="entry name" value="NUCLEOPORIN POM152"/>
    <property type="match status" value="1"/>
</dbReference>
<organism evidence="8 9">
    <name type="scientific">Crucibulum laeve</name>
    <dbReference type="NCBI Taxonomy" id="68775"/>
    <lineage>
        <taxon>Eukaryota</taxon>
        <taxon>Fungi</taxon>
        <taxon>Dikarya</taxon>
        <taxon>Basidiomycota</taxon>
        <taxon>Agaricomycotina</taxon>
        <taxon>Agaricomycetes</taxon>
        <taxon>Agaricomycetidae</taxon>
        <taxon>Agaricales</taxon>
        <taxon>Agaricineae</taxon>
        <taxon>Nidulariaceae</taxon>
        <taxon>Crucibulum</taxon>
    </lineage>
</organism>
<dbReference type="Proteomes" id="UP000308652">
    <property type="component" value="Unassembled WGS sequence"/>
</dbReference>
<protein>
    <recommendedName>
        <fullName evidence="10">Nucleoporin Pom152</fullName>
    </recommendedName>
</protein>
<dbReference type="OrthoDB" id="5529162at2759"/>
<feature type="domain" description="Nucleoporin POM152 first Ig-like" evidence="6">
    <location>
        <begin position="172"/>
        <end position="304"/>
    </location>
</feature>
<feature type="transmembrane region" description="Helical" evidence="2">
    <location>
        <begin position="33"/>
        <end position="52"/>
    </location>
</feature>
<dbReference type="AlphaFoldDB" id="A0A5C3M835"/>